<dbReference type="SUPFAM" id="SSF51197">
    <property type="entry name" value="Clavaminate synthase-like"/>
    <property type="match status" value="1"/>
</dbReference>
<dbReference type="Proteomes" id="UP001597010">
    <property type="component" value="Unassembled WGS sequence"/>
</dbReference>
<dbReference type="InterPro" id="IPR004375">
    <property type="entry name" value="NanQ/TabA/YiaL"/>
</dbReference>
<comment type="caution">
    <text evidence="1">The sequence shown here is derived from an EMBL/GenBank/DDBJ whole genome shotgun (WGS) entry which is preliminary data.</text>
</comment>
<dbReference type="EMBL" id="JBHTHZ010000001">
    <property type="protein sequence ID" value="MFD0792138.1"/>
    <property type="molecule type" value="Genomic_DNA"/>
</dbReference>
<organism evidence="1 2">
    <name type="scientific">Mucilaginibacter litoreus</name>
    <dbReference type="NCBI Taxonomy" id="1048221"/>
    <lineage>
        <taxon>Bacteria</taxon>
        <taxon>Pseudomonadati</taxon>
        <taxon>Bacteroidota</taxon>
        <taxon>Sphingobacteriia</taxon>
        <taxon>Sphingobacteriales</taxon>
        <taxon>Sphingobacteriaceae</taxon>
        <taxon>Mucilaginibacter</taxon>
    </lineage>
</organism>
<evidence type="ECO:0000313" key="1">
    <source>
        <dbReference type="EMBL" id="MFD0792138.1"/>
    </source>
</evidence>
<sequence>MDGENAYANITRSPSKELDNANWESHKNYIDLQYVINGKEQIGVADIATATVTKPYDAAKDVANYRAEGKYYTAEPGIFFLFFPQDAHRPNIKVAGYDVVKKMVIKIKTAR</sequence>
<evidence type="ECO:0000313" key="2">
    <source>
        <dbReference type="Proteomes" id="UP001597010"/>
    </source>
</evidence>
<dbReference type="PANTHER" id="PTHR34986:SF1">
    <property type="entry name" value="PROTEIN YIAL"/>
    <property type="match status" value="1"/>
</dbReference>
<accession>A0ABW3AMA9</accession>
<name>A0ABW3AMA9_9SPHI</name>
<dbReference type="InterPro" id="IPR037012">
    <property type="entry name" value="NanQ/TabA/YiaL_sf"/>
</dbReference>
<dbReference type="RefSeq" id="WP_377111276.1">
    <property type="nucleotide sequence ID" value="NZ_JBHTHZ010000001.1"/>
</dbReference>
<gene>
    <name evidence="1" type="ORF">ACFQZX_00840</name>
</gene>
<dbReference type="NCBIfam" id="TIGR00022">
    <property type="entry name" value="YhcH/YjgK/YiaL family protein"/>
    <property type="match status" value="1"/>
</dbReference>
<dbReference type="Pfam" id="PF04074">
    <property type="entry name" value="DUF386"/>
    <property type="match status" value="1"/>
</dbReference>
<dbReference type="PANTHER" id="PTHR34986">
    <property type="entry name" value="EVOLVED BETA-GALACTOSIDASE SUBUNIT BETA"/>
    <property type="match status" value="1"/>
</dbReference>
<reference evidence="2" key="1">
    <citation type="journal article" date="2019" name="Int. J. Syst. Evol. Microbiol.">
        <title>The Global Catalogue of Microorganisms (GCM) 10K type strain sequencing project: providing services to taxonomists for standard genome sequencing and annotation.</title>
        <authorList>
            <consortium name="The Broad Institute Genomics Platform"/>
            <consortium name="The Broad Institute Genome Sequencing Center for Infectious Disease"/>
            <person name="Wu L."/>
            <person name="Ma J."/>
        </authorList>
    </citation>
    <scope>NUCLEOTIDE SEQUENCE [LARGE SCALE GENOMIC DNA]</scope>
    <source>
        <strain evidence="2">CCUG 61484</strain>
    </source>
</reference>
<proteinExistence type="predicted"/>
<protein>
    <submittedName>
        <fullName evidence="1">YhcH/YjgK/YiaL family protein</fullName>
    </submittedName>
</protein>
<dbReference type="Gene3D" id="2.60.120.370">
    <property type="entry name" value="YhcH/YjgK/YiaL"/>
    <property type="match status" value="1"/>
</dbReference>
<keyword evidence="2" id="KW-1185">Reference proteome</keyword>